<dbReference type="EMBL" id="BAABBQ010000001">
    <property type="protein sequence ID" value="GAA4019559.1"/>
    <property type="molecule type" value="Genomic_DNA"/>
</dbReference>
<dbReference type="PANTHER" id="PTHR43418:SF4">
    <property type="entry name" value="MULTIFUNCTIONAL TRYPTOPHAN BIOSYNTHESIS PROTEIN"/>
    <property type="match status" value="1"/>
</dbReference>
<keyword evidence="1" id="KW-0315">Glutamine amidotransferase</keyword>
<dbReference type="InterPro" id="IPR006221">
    <property type="entry name" value="TrpG/PapA_dom"/>
</dbReference>
<comment type="caution">
    <text evidence="3">The sequence shown here is derived from an EMBL/GenBank/DDBJ whole genome shotgun (WGS) entry which is preliminary data.</text>
</comment>
<evidence type="ECO:0000259" key="2">
    <source>
        <dbReference type="Pfam" id="PF00117"/>
    </source>
</evidence>
<name>A0ABP7T1F6_9SPHN</name>
<dbReference type="CDD" id="cd01743">
    <property type="entry name" value="GATase1_Anthranilate_Synthase"/>
    <property type="match status" value="1"/>
</dbReference>
<dbReference type="InterPro" id="IPR029062">
    <property type="entry name" value="Class_I_gatase-like"/>
</dbReference>
<evidence type="ECO:0000313" key="4">
    <source>
        <dbReference type="Proteomes" id="UP001500235"/>
    </source>
</evidence>
<dbReference type="InterPro" id="IPR017926">
    <property type="entry name" value="GATASE"/>
</dbReference>
<organism evidence="3 4">
    <name type="scientific">Sphingomonas swuensis</name>
    <dbReference type="NCBI Taxonomy" id="977800"/>
    <lineage>
        <taxon>Bacteria</taxon>
        <taxon>Pseudomonadati</taxon>
        <taxon>Pseudomonadota</taxon>
        <taxon>Alphaproteobacteria</taxon>
        <taxon>Sphingomonadales</taxon>
        <taxon>Sphingomonadaceae</taxon>
        <taxon>Sphingomonas</taxon>
    </lineage>
</organism>
<gene>
    <name evidence="3" type="ORF">GCM10022280_19310</name>
</gene>
<dbReference type="PRINTS" id="PR00099">
    <property type="entry name" value="CPSGATASE"/>
</dbReference>
<dbReference type="Proteomes" id="UP001500235">
    <property type="component" value="Unassembled WGS sequence"/>
</dbReference>
<evidence type="ECO:0000313" key="3">
    <source>
        <dbReference type="EMBL" id="GAA4019559.1"/>
    </source>
</evidence>
<sequence>MTHSKAVPAVLVIDNVDSFTFTLVDYLRQLGAEVAVVRSTEITVSDALAHDGPLLISPGPGRPEEAGISVPLAAACLETGKPLLGVCLGHQAIALAAGARIVRAAPVHGKTDPIHHDGSGLFAGLPSPLTVTRYHSLVAEHLPEPLLATAHGSDGTIQGLRHRSAPIHGVQFHPESVASEHGLTLLGRFLEEARQS</sequence>
<dbReference type="PANTHER" id="PTHR43418">
    <property type="entry name" value="MULTIFUNCTIONAL TRYPTOPHAN BIOSYNTHESIS PROTEIN-RELATED"/>
    <property type="match status" value="1"/>
</dbReference>
<feature type="domain" description="Glutamine amidotransferase" evidence="2">
    <location>
        <begin position="11"/>
        <end position="191"/>
    </location>
</feature>
<reference evidence="4" key="1">
    <citation type="journal article" date="2019" name="Int. J. Syst. Evol. Microbiol.">
        <title>The Global Catalogue of Microorganisms (GCM) 10K type strain sequencing project: providing services to taxonomists for standard genome sequencing and annotation.</title>
        <authorList>
            <consortium name="The Broad Institute Genomics Platform"/>
            <consortium name="The Broad Institute Genome Sequencing Center for Infectious Disease"/>
            <person name="Wu L."/>
            <person name="Ma J."/>
        </authorList>
    </citation>
    <scope>NUCLEOTIDE SEQUENCE [LARGE SCALE GENOMIC DNA]</scope>
    <source>
        <strain evidence="4">JCM 17563</strain>
    </source>
</reference>
<accession>A0ABP7T1F6</accession>
<dbReference type="PRINTS" id="PR00096">
    <property type="entry name" value="GATASE"/>
</dbReference>
<dbReference type="InterPro" id="IPR050472">
    <property type="entry name" value="Anth_synth/Amidotransfase"/>
</dbReference>
<dbReference type="NCBIfam" id="TIGR00566">
    <property type="entry name" value="trpG_papA"/>
    <property type="match status" value="1"/>
</dbReference>
<keyword evidence="4" id="KW-1185">Reference proteome</keyword>
<dbReference type="PRINTS" id="PR00097">
    <property type="entry name" value="ANTSNTHASEII"/>
</dbReference>
<proteinExistence type="predicted"/>
<dbReference type="SUPFAM" id="SSF52317">
    <property type="entry name" value="Class I glutamine amidotransferase-like"/>
    <property type="match status" value="1"/>
</dbReference>
<dbReference type="RefSeq" id="WP_344707206.1">
    <property type="nucleotide sequence ID" value="NZ_BAABBQ010000001.1"/>
</dbReference>
<protein>
    <submittedName>
        <fullName evidence="3">Aminodeoxychorismate/anthranilate synthase component II</fullName>
    </submittedName>
</protein>
<dbReference type="Gene3D" id="3.40.50.880">
    <property type="match status" value="1"/>
</dbReference>
<evidence type="ECO:0000256" key="1">
    <source>
        <dbReference type="ARBA" id="ARBA00022962"/>
    </source>
</evidence>
<dbReference type="PROSITE" id="PS51273">
    <property type="entry name" value="GATASE_TYPE_1"/>
    <property type="match status" value="1"/>
</dbReference>
<dbReference type="Pfam" id="PF00117">
    <property type="entry name" value="GATase"/>
    <property type="match status" value="1"/>
</dbReference>